<sequence length="108" mass="12394">MPERFLEIKPEISKELIDIKEQQILVNVEFETLTANVVRLKPVKIGLEKLCSRNAILLTAEGVFAFIVGELNKQKSEFAKNIKCSLVQRISERRNVSLLGLMEYINFD</sequence>
<accession>A0A4Y2JGG4</accession>
<dbReference type="OrthoDB" id="7881929at2759"/>
<protein>
    <submittedName>
        <fullName evidence="1">Uncharacterized protein</fullName>
    </submittedName>
</protein>
<organism evidence="1 2">
    <name type="scientific">Araneus ventricosus</name>
    <name type="common">Orbweaver spider</name>
    <name type="synonym">Epeira ventricosa</name>
    <dbReference type="NCBI Taxonomy" id="182803"/>
    <lineage>
        <taxon>Eukaryota</taxon>
        <taxon>Metazoa</taxon>
        <taxon>Ecdysozoa</taxon>
        <taxon>Arthropoda</taxon>
        <taxon>Chelicerata</taxon>
        <taxon>Arachnida</taxon>
        <taxon>Araneae</taxon>
        <taxon>Araneomorphae</taxon>
        <taxon>Entelegynae</taxon>
        <taxon>Araneoidea</taxon>
        <taxon>Araneidae</taxon>
        <taxon>Araneus</taxon>
    </lineage>
</organism>
<dbReference type="EMBL" id="BGPR01003534">
    <property type="protein sequence ID" value="GBM89381.1"/>
    <property type="molecule type" value="Genomic_DNA"/>
</dbReference>
<keyword evidence="2" id="KW-1185">Reference proteome</keyword>
<proteinExistence type="predicted"/>
<reference evidence="1 2" key="1">
    <citation type="journal article" date="2019" name="Sci. Rep.">
        <title>Orb-weaving spider Araneus ventricosus genome elucidates the spidroin gene catalogue.</title>
        <authorList>
            <person name="Kono N."/>
            <person name="Nakamura H."/>
            <person name="Ohtoshi R."/>
            <person name="Moran D.A.P."/>
            <person name="Shinohara A."/>
            <person name="Yoshida Y."/>
            <person name="Fujiwara M."/>
            <person name="Mori M."/>
            <person name="Tomita M."/>
            <person name="Arakawa K."/>
        </authorList>
    </citation>
    <scope>NUCLEOTIDE SEQUENCE [LARGE SCALE GENOMIC DNA]</scope>
</reference>
<gene>
    <name evidence="1" type="ORF">AVEN_226945_1</name>
</gene>
<name>A0A4Y2JGG4_ARAVE</name>
<dbReference type="AlphaFoldDB" id="A0A4Y2JGG4"/>
<evidence type="ECO:0000313" key="1">
    <source>
        <dbReference type="EMBL" id="GBM89381.1"/>
    </source>
</evidence>
<dbReference type="Proteomes" id="UP000499080">
    <property type="component" value="Unassembled WGS sequence"/>
</dbReference>
<evidence type="ECO:0000313" key="2">
    <source>
        <dbReference type="Proteomes" id="UP000499080"/>
    </source>
</evidence>
<comment type="caution">
    <text evidence="1">The sequence shown here is derived from an EMBL/GenBank/DDBJ whole genome shotgun (WGS) entry which is preliminary data.</text>
</comment>